<dbReference type="InterPro" id="IPR037126">
    <property type="entry name" value="PdaC/RsiV-like_sf"/>
</dbReference>
<dbReference type="Pfam" id="PF11738">
    <property type="entry name" value="DUF3298"/>
    <property type="match status" value="1"/>
</dbReference>
<dbReference type="InterPro" id="IPR032774">
    <property type="entry name" value="WG_beta_rep"/>
</dbReference>
<name>A0A1I1VTN1_9BACL</name>
<sequence>MDWINDQIIRLAQSSLPPGAELVMMENPPNEYAIYPQDLSGDGVPELTVVYRWEDELYVHILQYRHIGWMIAAAAKGEGYGVAELTAAPVTTRMVNNLIINWRTGEEQTRRSVYEWSPKGFRNIVPDDRTLETRAISLYPGSEKTTNGTRWGYINGIGTMVIPARFDYANDFQTNGLAIVSEDNGNGLINTTGAYFVRPKYSYIAPFSEGRAVVIDEKGKYRLLNDSGDIVMSQGYSYMADMHDGRAMVNNQTADGKTLYGYVDRSGKEVIPLRYEDASDFSNRHAIVKVKENEYALIRHDGSKEAEFHYPFVGVLGDGLLPFQQTVNGKYGYINEKGTVKIQPTYSMAFPFQNGRAIVNNAEDFGSEYGLIDTKGNLVIQTIYNDITAIGQQRYAVGKAIDPDQTFLGSMYAIFDSDGKRLTEFIYTDVQQYRKGLASASNGKTTFFINTSGNPAPGYPRFEGSGTLKLEDDLIQVNIDQRIKYANRNGRIVWEPNNVIPLRLPYLVREHKYKPNKDYVVYYPAVEGIADHSAQERLNETLKVMSQVKPVSGDEQLGYTYSGDFNVTMFKKNLLQIEMDGYNYPAGAAHGMPTQVYAHINVTNGDMYTLNDLFKPGSNYVKVISDIVGEQIKTDPQYDYVFPDTYKGIKPDQPFYVTQDALHVYFEPYEIAPYAAGFPDFKIPFSQIMNIIDEKGDFWRSFHP</sequence>
<dbReference type="Gene3D" id="3.30.565.40">
    <property type="entry name" value="Fervidobacterium nodosum Rt17-B1 like"/>
    <property type="match status" value="1"/>
</dbReference>
<protein>
    <submittedName>
        <fullName evidence="2">WG containing repeat-containing protein</fullName>
    </submittedName>
</protein>
<dbReference type="PANTHER" id="PTHR37841:SF1">
    <property type="entry name" value="DUF3298 DOMAIN-CONTAINING PROTEIN"/>
    <property type="match status" value="1"/>
</dbReference>
<dbReference type="Gene3D" id="3.90.640.20">
    <property type="entry name" value="Heat-shock cognate protein, ATPase"/>
    <property type="match status" value="1"/>
</dbReference>
<dbReference type="AlphaFoldDB" id="A0A1I1VTN1"/>
<keyword evidence="3" id="KW-1185">Reference proteome</keyword>
<dbReference type="InterPro" id="IPR021729">
    <property type="entry name" value="DUF3298"/>
</dbReference>
<evidence type="ECO:0000313" key="2">
    <source>
        <dbReference type="EMBL" id="SFD84403.1"/>
    </source>
</evidence>
<dbReference type="OrthoDB" id="5637at2"/>
<dbReference type="RefSeq" id="WP_091183279.1">
    <property type="nucleotide sequence ID" value="NZ_FOMT01000001.1"/>
</dbReference>
<dbReference type="SUPFAM" id="SSF69360">
    <property type="entry name" value="Cell wall binding repeat"/>
    <property type="match status" value="1"/>
</dbReference>
<evidence type="ECO:0000259" key="1">
    <source>
        <dbReference type="Pfam" id="PF11738"/>
    </source>
</evidence>
<evidence type="ECO:0000313" key="3">
    <source>
        <dbReference type="Proteomes" id="UP000198855"/>
    </source>
</evidence>
<dbReference type="EMBL" id="FOMT01000001">
    <property type="protein sequence ID" value="SFD84403.1"/>
    <property type="molecule type" value="Genomic_DNA"/>
</dbReference>
<dbReference type="Proteomes" id="UP000198855">
    <property type="component" value="Unassembled WGS sequence"/>
</dbReference>
<organism evidence="2 3">
    <name type="scientific">Paenibacillus catalpae</name>
    <dbReference type="NCBI Taxonomy" id="1045775"/>
    <lineage>
        <taxon>Bacteria</taxon>
        <taxon>Bacillati</taxon>
        <taxon>Bacillota</taxon>
        <taxon>Bacilli</taxon>
        <taxon>Bacillales</taxon>
        <taxon>Paenibacillaceae</taxon>
        <taxon>Paenibacillus</taxon>
    </lineage>
</organism>
<dbReference type="Pfam" id="PF14903">
    <property type="entry name" value="WG_beta_rep"/>
    <property type="match status" value="5"/>
</dbReference>
<dbReference type="PANTHER" id="PTHR37841">
    <property type="entry name" value="GLR2918 PROTEIN"/>
    <property type="match status" value="1"/>
</dbReference>
<dbReference type="STRING" id="1045775.SAMN05216378_1699"/>
<reference evidence="3" key="1">
    <citation type="submission" date="2016-10" db="EMBL/GenBank/DDBJ databases">
        <authorList>
            <person name="Varghese N."/>
            <person name="Submissions S."/>
        </authorList>
    </citation>
    <scope>NUCLEOTIDE SEQUENCE [LARGE SCALE GENOMIC DNA]</scope>
    <source>
        <strain evidence="3">CGMCC 1.10784</strain>
    </source>
</reference>
<proteinExistence type="predicted"/>
<gene>
    <name evidence="2" type="ORF">SAMN05216378_1699</name>
</gene>
<accession>A0A1I1VTN1</accession>
<feature type="domain" description="DUF3298" evidence="1">
    <location>
        <begin position="611"/>
        <end position="686"/>
    </location>
</feature>